<sequence>MKKGQTTNPACIEKPETKPKRIRQKATPAASLPRRFLAAAVDWYGSALCGNLIITLVVSLTQGQLIVTSSITDLSSGLAMTAVCLSSCAVLAYFIMIPMLVPGFQGQTPGKHLAQIRITHREGKPASPAQLGGRALCFLFLEQTFNNAAFLVRTLLTRFVNPGLIQGVYVFGLAASLVSVLLLLKTKRFMLHDKLTGTQVAAVE</sequence>
<dbReference type="EMBL" id="ACCF01000032">
    <property type="protein sequence ID" value="EEF69313.1"/>
    <property type="molecule type" value="Genomic_DNA"/>
</dbReference>
<dbReference type="PANTHER" id="PTHR36115">
    <property type="entry name" value="PROLINE-RICH ANTIGEN HOMOLOG-RELATED"/>
    <property type="match status" value="1"/>
</dbReference>
<dbReference type="PANTHER" id="PTHR36115:SF6">
    <property type="entry name" value="PROLINE-RICH ANTIGEN HOMOLOG"/>
    <property type="match status" value="1"/>
</dbReference>
<dbReference type="InterPro" id="IPR010432">
    <property type="entry name" value="RDD"/>
</dbReference>
<name>B9Y3W9_9FIRM</name>
<evidence type="ECO:0000256" key="2">
    <source>
        <dbReference type="ARBA" id="ARBA00022475"/>
    </source>
</evidence>
<evidence type="ECO:0000313" key="10">
    <source>
        <dbReference type="Proteomes" id="UP000005950"/>
    </source>
</evidence>
<feature type="transmembrane region" description="Helical" evidence="7">
    <location>
        <begin position="43"/>
        <end position="66"/>
    </location>
</feature>
<comment type="subcellular location">
    <subcellularLocation>
        <location evidence="1">Cell membrane</location>
        <topology evidence="1">Multi-pass membrane protein</topology>
    </subcellularLocation>
</comment>
<accession>B9Y3W9</accession>
<comment type="caution">
    <text evidence="9">The sequence shown here is derived from an EMBL/GenBank/DDBJ whole genome shotgun (WGS) entry which is preliminary data.</text>
</comment>
<dbReference type="Proteomes" id="UP000005950">
    <property type="component" value="Unassembled WGS sequence"/>
</dbReference>
<evidence type="ECO:0000256" key="6">
    <source>
        <dbReference type="SAM" id="MobiDB-lite"/>
    </source>
</evidence>
<keyword evidence="4 7" id="KW-1133">Transmembrane helix</keyword>
<proteinExistence type="predicted"/>
<evidence type="ECO:0000313" key="9">
    <source>
        <dbReference type="EMBL" id="EEF69313.1"/>
    </source>
</evidence>
<feature type="region of interest" description="Disordered" evidence="6">
    <location>
        <begin position="1"/>
        <end position="25"/>
    </location>
</feature>
<evidence type="ECO:0000259" key="8">
    <source>
        <dbReference type="Pfam" id="PF06271"/>
    </source>
</evidence>
<evidence type="ECO:0000256" key="3">
    <source>
        <dbReference type="ARBA" id="ARBA00022692"/>
    </source>
</evidence>
<evidence type="ECO:0000256" key="5">
    <source>
        <dbReference type="ARBA" id="ARBA00023136"/>
    </source>
</evidence>
<evidence type="ECO:0000256" key="4">
    <source>
        <dbReference type="ARBA" id="ARBA00022989"/>
    </source>
</evidence>
<dbReference type="AlphaFoldDB" id="B9Y3W9"/>
<organism evidence="9 10">
    <name type="scientific">Holdemania filiformis DSM 12042</name>
    <dbReference type="NCBI Taxonomy" id="545696"/>
    <lineage>
        <taxon>Bacteria</taxon>
        <taxon>Bacillati</taxon>
        <taxon>Bacillota</taxon>
        <taxon>Erysipelotrichia</taxon>
        <taxon>Erysipelotrichales</taxon>
        <taxon>Erysipelotrichaceae</taxon>
        <taxon>Holdemania</taxon>
    </lineage>
</organism>
<evidence type="ECO:0000256" key="7">
    <source>
        <dbReference type="SAM" id="Phobius"/>
    </source>
</evidence>
<feature type="transmembrane region" description="Helical" evidence="7">
    <location>
        <begin position="164"/>
        <end position="184"/>
    </location>
</feature>
<dbReference type="OrthoDB" id="1653838at2"/>
<dbReference type="STRING" id="545696.HOLDEFILI_00499"/>
<keyword evidence="5 7" id="KW-0472">Membrane</keyword>
<keyword evidence="2" id="KW-1003">Cell membrane</keyword>
<dbReference type="Pfam" id="PF06271">
    <property type="entry name" value="RDD"/>
    <property type="match status" value="1"/>
</dbReference>
<gene>
    <name evidence="9" type="ORF">HOLDEFILI_00499</name>
</gene>
<evidence type="ECO:0000256" key="1">
    <source>
        <dbReference type="ARBA" id="ARBA00004651"/>
    </source>
</evidence>
<feature type="transmembrane region" description="Helical" evidence="7">
    <location>
        <begin position="78"/>
        <end position="101"/>
    </location>
</feature>
<reference evidence="9 10" key="2">
    <citation type="submission" date="2009-02" db="EMBL/GenBank/DDBJ databases">
        <title>Draft genome sequence of Holdemania filiformis DSM 12042.</title>
        <authorList>
            <person name="Sudarsanam P."/>
            <person name="Ley R."/>
            <person name="Guruge J."/>
            <person name="Turnbaugh P.J."/>
            <person name="Mahowald M."/>
            <person name="Liep D."/>
            <person name="Gordon J."/>
        </authorList>
    </citation>
    <scope>NUCLEOTIDE SEQUENCE [LARGE SCALE GENOMIC DNA]</scope>
    <source>
        <strain evidence="9 10">DSM 12042</strain>
    </source>
</reference>
<dbReference type="HOGENOM" id="CLU_097861_0_0_9"/>
<dbReference type="InterPro" id="IPR051791">
    <property type="entry name" value="Pra-immunoreactive"/>
</dbReference>
<feature type="domain" description="RDD" evidence="8">
    <location>
        <begin position="30"/>
        <end position="196"/>
    </location>
</feature>
<reference evidence="9 10" key="1">
    <citation type="submission" date="2008-12" db="EMBL/GenBank/DDBJ databases">
        <authorList>
            <person name="Fulton L."/>
            <person name="Clifton S."/>
            <person name="Fulton B."/>
            <person name="Xu J."/>
            <person name="Minx P."/>
            <person name="Pepin K.H."/>
            <person name="Johnson M."/>
            <person name="Bhonagiri V."/>
            <person name="Nash W.E."/>
            <person name="Mardis E.R."/>
            <person name="Wilson R.K."/>
        </authorList>
    </citation>
    <scope>NUCLEOTIDE SEQUENCE [LARGE SCALE GENOMIC DNA]</scope>
    <source>
        <strain evidence="9 10">DSM 12042</strain>
    </source>
</reference>
<protein>
    <submittedName>
        <fullName evidence="9">RDD family protein</fullName>
    </submittedName>
</protein>
<dbReference type="RefSeq" id="WP_006057710.1">
    <property type="nucleotide sequence ID" value="NZ_GG657552.1"/>
</dbReference>
<keyword evidence="3 7" id="KW-0812">Transmembrane</keyword>
<dbReference type="GO" id="GO:0005886">
    <property type="term" value="C:plasma membrane"/>
    <property type="evidence" value="ECO:0007669"/>
    <property type="project" value="UniProtKB-SubCell"/>
</dbReference>